<dbReference type="STRING" id="2512241.A0A553HMM5"/>
<evidence type="ECO:0000256" key="5">
    <source>
        <dbReference type="ARBA" id="ARBA00023274"/>
    </source>
</evidence>
<dbReference type="OrthoDB" id="6220758at2759"/>
<gene>
    <name evidence="8" type="ORF">FHL15_009910</name>
</gene>
<evidence type="ECO:0000256" key="4">
    <source>
        <dbReference type="ARBA" id="ARBA00023128"/>
    </source>
</evidence>
<dbReference type="Pfam" id="PF10501">
    <property type="entry name" value="Ribosomal_L50"/>
    <property type="match status" value="1"/>
</dbReference>
<dbReference type="Proteomes" id="UP000319160">
    <property type="component" value="Unassembled WGS sequence"/>
</dbReference>
<evidence type="ECO:0000256" key="3">
    <source>
        <dbReference type="ARBA" id="ARBA00022980"/>
    </source>
</evidence>
<comment type="similarity">
    <text evidence="2">Belongs to the mitochondrion-specific ribosomal protein mL50 family.</text>
</comment>
<evidence type="ECO:0000256" key="6">
    <source>
        <dbReference type="ARBA" id="ARBA00035183"/>
    </source>
</evidence>
<dbReference type="GO" id="GO:0005739">
    <property type="term" value="C:mitochondrion"/>
    <property type="evidence" value="ECO:0007669"/>
    <property type="project" value="UniProtKB-SubCell"/>
</dbReference>
<keyword evidence="3" id="KW-0689">Ribosomal protein</keyword>
<dbReference type="EMBL" id="VFLP01000071">
    <property type="protein sequence ID" value="TRX89212.1"/>
    <property type="molecule type" value="Genomic_DNA"/>
</dbReference>
<protein>
    <recommendedName>
        <fullName evidence="6">Large ribosomal subunit protein mL50</fullName>
    </recommendedName>
</protein>
<reference evidence="9" key="1">
    <citation type="submission" date="2019-06" db="EMBL/GenBank/DDBJ databases">
        <title>Draft genome sequence of the griseofulvin-producing fungus Xylaria cubensis strain G536.</title>
        <authorList>
            <person name="Mead M.E."/>
            <person name="Raja H.A."/>
            <person name="Steenwyk J.L."/>
            <person name="Knowles S.L."/>
            <person name="Oberlies N.H."/>
            <person name="Rokas A."/>
        </authorList>
    </citation>
    <scope>NUCLEOTIDE SEQUENCE [LARGE SCALE GENOMIC DNA]</scope>
    <source>
        <strain evidence="9">G536</strain>
    </source>
</reference>
<comment type="caution">
    <text evidence="8">The sequence shown here is derived from an EMBL/GenBank/DDBJ whole genome shotgun (WGS) entry which is preliminary data.</text>
</comment>
<keyword evidence="4" id="KW-0496">Mitochondrion</keyword>
<evidence type="ECO:0000256" key="7">
    <source>
        <dbReference type="SAM" id="MobiDB-lite"/>
    </source>
</evidence>
<accession>A0A553HMM5</accession>
<dbReference type="AlphaFoldDB" id="A0A553HMM5"/>
<evidence type="ECO:0000256" key="1">
    <source>
        <dbReference type="ARBA" id="ARBA00004173"/>
    </source>
</evidence>
<organism evidence="8 9">
    <name type="scientific">Xylaria flabelliformis</name>
    <dbReference type="NCBI Taxonomy" id="2512241"/>
    <lineage>
        <taxon>Eukaryota</taxon>
        <taxon>Fungi</taxon>
        <taxon>Dikarya</taxon>
        <taxon>Ascomycota</taxon>
        <taxon>Pezizomycotina</taxon>
        <taxon>Sordariomycetes</taxon>
        <taxon>Xylariomycetidae</taxon>
        <taxon>Xylariales</taxon>
        <taxon>Xylariaceae</taxon>
        <taxon>Xylaria</taxon>
    </lineage>
</organism>
<dbReference type="GO" id="GO:1990904">
    <property type="term" value="C:ribonucleoprotein complex"/>
    <property type="evidence" value="ECO:0007669"/>
    <property type="project" value="UniProtKB-KW"/>
</dbReference>
<proteinExistence type="inferred from homology"/>
<dbReference type="InterPro" id="IPR018305">
    <property type="entry name" value="Ribosomal_m50"/>
</dbReference>
<name>A0A553HMM5_9PEZI</name>
<evidence type="ECO:0000256" key="2">
    <source>
        <dbReference type="ARBA" id="ARBA00008860"/>
    </source>
</evidence>
<feature type="compositionally biased region" description="Polar residues" evidence="7">
    <location>
        <begin position="13"/>
        <end position="27"/>
    </location>
</feature>
<evidence type="ECO:0000313" key="8">
    <source>
        <dbReference type="EMBL" id="TRX89212.1"/>
    </source>
</evidence>
<evidence type="ECO:0000313" key="9">
    <source>
        <dbReference type="Proteomes" id="UP000319160"/>
    </source>
</evidence>
<keyword evidence="5" id="KW-0687">Ribonucleoprotein</keyword>
<comment type="subcellular location">
    <subcellularLocation>
        <location evidence="1">Mitochondrion</location>
    </subcellularLocation>
</comment>
<sequence>MRRIPRLRRPSGLPSTTTNVSRTTIQIQCRHPSCQRQRPTVTTFSTTFSPPSLNRLYSSDRQQTPASSSAPAQEQIQELQPRVADEIISAETGESLDWADEGLTAAREGPYGAPPQRVEAARENDVADPSYLPATTAEGLRKVGGLADWWYRPDNWDVTGDFISFRPREKVVDPVLIEAAVRRAVVEALALREVGSDDELVAVWPMAMSKSDLLGLLNWDVKGTEDGRVTLGGDPSAVAEGLRWKDEDTSAGSDDLAETLTSEEVSALAETWHPSWKTISLTDPRIRFAVTKRVFQLTGQLVPDHQLPSTTTVQALLRVLKKPPKSATLNEEIQKRHPDLLELPNVTVAAKRVTRGDKEKALGRFKIMQEEFKKRDIPGLGHGYARKGKEVRRLKGGT</sequence>
<dbReference type="GO" id="GO:0005840">
    <property type="term" value="C:ribosome"/>
    <property type="evidence" value="ECO:0007669"/>
    <property type="project" value="UniProtKB-KW"/>
</dbReference>
<feature type="region of interest" description="Disordered" evidence="7">
    <location>
        <begin position="1"/>
        <end position="79"/>
    </location>
</feature>
<feature type="compositionally biased region" description="Low complexity" evidence="7">
    <location>
        <begin position="39"/>
        <end position="52"/>
    </location>
</feature>
<feature type="compositionally biased region" description="Polar residues" evidence="7">
    <location>
        <begin position="55"/>
        <end position="78"/>
    </location>
</feature>
<keyword evidence="9" id="KW-1185">Reference proteome</keyword>